<evidence type="ECO:0000313" key="1">
    <source>
        <dbReference type="EMBL" id="CEP19872.1"/>
    </source>
</evidence>
<dbReference type="EMBL" id="LN734139">
    <property type="protein sequence ID" value="CEP19872.1"/>
    <property type="molecule type" value="Genomic_DNA"/>
</dbReference>
<protein>
    <submittedName>
        <fullName evidence="1">Uncharacterized protein</fullName>
    </submittedName>
</protein>
<accession>A0A0B7NQY3</accession>
<proteinExistence type="predicted"/>
<gene>
    <name evidence="1" type="primary">PARPA_14191.1 scaffold 48760</name>
</gene>
<keyword evidence="2" id="KW-1185">Reference proteome</keyword>
<dbReference type="AlphaFoldDB" id="A0A0B7NQY3"/>
<sequence length="140" mass="15715">MIHNRVTTSNASKNLLKSLGVNPSGFDRLFPLKLYSQVVRAQLEYGLAIIPFTYSQITDLESFQNQAICGIFGGSPHSSVSIMRHLAKMPSMNEHTTLLQARYLLLRSLNLPPDALLSCFFTYLNASVDSYYVKLCRNPI</sequence>
<dbReference type="STRING" id="35722.A0A0B7NQY3"/>
<dbReference type="OrthoDB" id="2288839at2759"/>
<name>A0A0B7NQY3_9FUNG</name>
<organism evidence="1 2">
    <name type="scientific">Parasitella parasitica</name>
    <dbReference type="NCBI Taxonomy" id="35722"/>
    <lineage>
        <taxon>Eukaryota</taxon>
        <taxon>Fungi</taxon>
        <taxon>Fungi incertae sedis</taxon>
        <taxon>Mucoromycota</taxon>
        <taxon>Mucoromycotina</taxon>
        <taxon>Mucoromycetes</taxon>
        <taxon>Mucorales</taxon>
        <taxon>Mucorineae</taxon>
        <taxon>Mucoraceae</taxon>
        <taxon>Parasitella</taxon>
    </lineage>
</organism>
<reference evidence="1 2" key="1">
    <citation type="submission" date="2014-09" db="EMBL/GenBank/DDBJ databases">
        <authorList>
            <person name="Ellenberger Sabrina"/>
        </authorList>
    </citation>
    <scope>NUCLEOTIDE SEQUENCE [LARGE SCALE GENOMIC DNA]</scope>
    <source>
        <strain evidence="1 2">CBS 412.66</strain>
    </source>
</reference>
<evidence type="ECO:0000313" key="2">
    <source>
        <dbReference type="Proteomes" id="UP000054107"/>
    </source>
</evidence>
<dbReference type="Proteomes" id="UP000054107">
    <property type="component" value="Unassembled WGS sequence"/>
</dbReference>